<name>A8SF37_9FIRM</name>
<accession>A8SF37</accession>
<proteinExistence type="predicted"/>
<comment type="caution">
    <text evidence="1">The sequence shown here is derived from an EMBL/GenBank/DDBJ whole genome shotgun (WGS) entry which is preliminary data.</text>
</comment>
<reference evidence="1 2" key="2">
    <citation type="submission" date="2007-09" db="EMBL/GenBank/DDBJ databases">
        <authorList>
            <person name="Fulton L."/>
            <person name="Clifton S."/>
            <person name="Fulton B."/>
            <person name="Xu J."/>
            <person name="Minx P."/>
            <person name="Pepin K.H."/>
            <person name="Johnson M."/>
            <person name="Thiruvilangam P."/>
            <person name="Bhonagiri V."/>
            <person name="Nash W.E."/>
            <person name="Mardis E.R."/>
            <person name="Wilson R.K."/>
        </authorList>
    </citation>
    <scope>NUCLEOTIDE SEQUENCE [LARGE SCALE GENOMIC DNA]</scope>
    <source>
        <strain evidence="1 2">M21/2</strain>
    </source>
</reference>
<protein>
    <submittedName>
        <fullName evidence="1">Uncharacterized protein</fullName>
    </submittedName>
</protein>
<organism evidence="1 2">
    <name type="scientific">Faecalibacterium prausnitzii M21/2</name>
    <dbReference type="NCBI Taxonomy" id="411485"/>
    <lineage>
        <taxon>Bacteria</taxon>
        <taxon>Bacillati</taxon>
        <taxon>Bacillota</taxon>
        <taxon>Clostridia</taxon>
        <taxon>Eubacteriales</taxon>
        <taxon>Oscillospiraceae</taxon>
        <taxon>Faecalibacterium</taxon>
    </lineage>
</organism>
<evidence type="ECO:0000313" key="2">
    <source>
        <dbReference type="Proteomes" id="UP000005945"/>
    </source>
</evidence>
<dbReference type="AlphaFoldDB" id="A8SF37"/>
<gene>
    <name evidence="1" type="ORF">FAEPRAM212_02648</name>
</gene>
<sequence length="35" mass="4204">MCTNGTAWDDFKFSKWHESQNSTVYRYYFALHGIV</sequence>
<evidence type="ECO:0000313" key="1">
    <source>
        <dbReference type="EMBL" id="EDP19865.1"/>
    </source>
</evidence>
<reference evidence="1 2" key="1">
    <citation type="submission" date="2007-09" db="EMBL/GenBank/DDBJ databases">
        <title>Draft genome sequence of Faecalibacterium prausnitzii M21/2.</title>
        <authorList>
            <person name="Sudarsanam P."/>
            <person name="Ley R."/>
            <person name="Guruge J."/>
            <person name="Turnbaugh P.J."/>
            <person name="Mahowald M."/>
            <person name="Liep D."/>
            <person name="Gordon J."/>
        </authorList>
    </citation>
    <scope>NUCLEOTIDE SEQUENCE [LARGE SCALE GENOMIC DNA]</scope>
    <source>
        <strain evidence="1 2">M21/2</strain>
    </source>
</reference>
<dbReference type="HOGENOM" id="CLU_3365069_0_0_9"/>
<dbReference type="Proteomes" id="UP000005945">
    <property type="component" value="Unassembled WGS sequence"/>
</dbReference>
<dbReference type="EMBL" id="ABED02000029">
    <property type="protein sequence ID" value="EDP19865.1"/>
    <property type="molecule type" value="Genomic_DNA"/>
</dbReference>